<comment type="similarity">
    <text evidence="2">Belongs to the TrkH potassium transport family.</text>
</comment>
<organism evidence="10 11">
    <name type="scientific">Paracoccus pacificus</name>
    <dbReference type="NCBI Taxonomy" id="1463598"/>
    <lineage>
        <taxon>Bacteria</taxon>
        <taxon>Pseudomonadati</taxon>
        <taxon>Pseudomonadota</taxon>
        <taxon>Alphaproteobacteria</taxon>
        <taxon>Rhodobacterales</taxon>
        <taxon>Paracoccaceae</taxon>
        <taxon>Paracoccus</taxon>
    </lineage>
</organism>
<dbReference type="PANTHER" id="PTHR32024:SF2">
    <property type="entry name" value="TRK SYSTEM POTASSIUM UPTAKE PROTEIN TRKG-RELATED"/>
    <property type="match status" value="1"/>
</dbReference>
<evidence type="ECO:0000256" key="3">
    <source>
        <dbReference type="ARBA" id="ARBA00022448"/>
    </source>
</evidence>
<evidence type="ECO:0000256" key="2">
    <source>
        <dbReference type="ARBA" id="ARBA00009137"/>
    </source>
</evidence>
<protein>
    <submittedName>
        <fullName evidence="10">Potassium transporter TrkG</fullName>
    </submittedName>
</protein>
<evidence type="ECO:0000256" key="8">
    <source>
        <dbReference type="ARBA" id="ARBA00023136"/>
    </source>
</evidence>
<feature type="transmembrane region" description="Helical" evidence="9">
    <location>
        <begin position="440"/>
        <end position="463"/>
    </location>
</feature>
<name>A0ABW4RB39_9RHOB</name>
<feature type="transmembrane region" description="Helical" evidence="9">
    <location>
        <begin position="299"/>
        <end position="317"/>
    </location>
</feature>
<feature type="transmembrane region" description="Helical" evidence="9">
    <location>
        <begin position="262"/>
        <end position="279"/>
    </location>
</feature>
<evidence type="ECO:0000256" key="9">
    <source>
        <dbReference type="SAM" id="Phobius"/>
    </source>
</evidence>
<feature type="transmembrane region" description="Helical" evidence="9">
    <location>
        <begin position="40"/>
        <end position="57"/>
    </location>
</feature>
<evidence type="ECO:0000256" key="5">
    <source>
        <dbReference type="ARBA" id="ARBA00022692"/>
    </source>
</evidence>
<comment type="caution">
    <text evidence="10">The sequence shown here is derived from an EMBL/GenBank/DDBJ whole genome shotgun (WGS) entry which is preliminary data.</text>
</comment>
<feature type="transmembrane region" description="Helical" evidence="9">
    <location>
        <begin position="518"/>
        <end position="538"/>
    </location>
</feature>
<keyword evidence="4" id="KW-1003">Cell membrane</keyword>
<reference evidence="11" key="1">
    <citation type="journal article" date="2019" name="Int. J. Syst. Evol. Microbiol.">
        <title>The Global Catalogue of Microorganisms (GCM) 10K type strain sequencing project: providing services to taxonomists for standard genome sequencing and annotation.</title>
        <authorList>
            <consortium name="The Broad Institute Genomics Platform"/>
            <consortium name="The Broad Institute Genome Sequencing Center for Infectious Disease"/>
            <person name="Wu L."/>
            <person name="Ma J."/>
        </authorList>
    </citation>
    <scope>NUCLEOTIDE SEQUENCE [LARGE SCALE GENOMIC DNA]</scope>
    <source>
        <strain evidence="11">CCUG 56029</strain>
    </source>
</reference>
<evidence type="ECO:0000256" key="7">
    <source>
        <dbReference type="ARBA" id="ARBA00023065"/>
    </source>
</evidence>
<accession>A0ABW4RB39</accession>
<keyword evidence="7" id="KW-0406">Ion transport</keyword>
<dbReference type="RefSeq" id="WP_379143730.1">
    <property type="nucleotide sequence ID" value="NZ_JBHUEN010000043.1"/>
</dbReference>
<comment type="subcellular location">
    <subcellularLocation>
        <location evidence="1">Cell membrane</location>
        <topology evidence="1">Multi-pass membrane protein</topology>
    </subcellularLocation>
</comment>
<feature type="transmembrane region" description="Helical" evidence="9">
    <location>
        <begin position="69"/>
        <end position="89"/>
    </location>
</feature>
<feature type="transmembrane region" description="Helical" evidence="9">
    <location>
        <begin position="202"/>
        <end position="226"/>
    </location>
</feature>
<gene>
    <name evidence="10" type="ORF">ACFSCT_14060</name>
</gene>
<evidence type="ECO:0000256" key="6">
    <source>
        <dbReference type="ARBA" id="ARBA00022989"/>
    </source>
</evidence>
<sequence>MEKLRRVPILILLTGVGGIAMMVPAMHALVIRDHAVARNFFYSGLLTLILAAILALATGANPVAGRARGALVTLMGTFTILPLVLAVPFSESVPDTGLYNSWWEMVSSLTTTGATLFDAELLPPSLHVWRALVGWMGGFFILVAAIAIMAPWRVGGFELTAAPDERQEYRDHLPKPDGGSGWRKLASRADHIARMSDPAQRALRHAGAIMPYYIGFTMLLWVLLLMLGDPSLVAFCRALGTISTSGISPLNGAVGRSAGTPGEVVVFLFLCLALTRRFWPGGNELRTSDRLLRDPELRMAAFLVLLVTAVLALRHFTDLIDTADPQGPSTVAIGFFAWVQQFIRAVWGGMFNALSYLTTTGWNSVAWEDARLWSGLSSPGLILAGLALMGGGVATTAGGVKLLRVYSLARHGEREMVRIIHPTAVMGGGRIERRLRREGAYLSFIFFMVFAISIAAVVVLVSISRLNIETATILSVSALTNTGPLAGTIPLIPTFEGSAGVAGAPWAGWAGLSMLTKGVLAVAMVVGRLELLAILVLFNPDFWRR</sequence>
<feature type="transmembrane region" description="Helical" evidence="9">
    <location>
        <begin position="7"/>
        <end position="28"/>
    </location>
</feature>
<dbReference type="Pfam" id="PF02386">
    <property type="entry name" value="TrkH"/>
    <property type="match status" value="1"/>
</dbReference>
<dbReference type="EMBL" id="JBHUEN010000043">
    <property type="protein sequence ID" value="MFD1882843.1"/>
    <property type="molecule type" value="Genomic_DNA"/>
</dbReference>
<dbReference type="PANTHER" id="PTHR32024">
    <property type="entry name" value="TRK SYSTEM POTASSIUM UPTAKE PROTEIN TRKG-RELATED"/>
    <property type="match status" value="1"/>
</dbReference>
<evidence type="ECO:0000256" key="4">
    <source>
        <dbReference type="ARBA" id="ARBA00022475"/>
    </source>
</evidence>
<dbReference type="InterPro" id="IPR003445">
    <property type="entry name" value="Cat_transpt"/>
</dbReference>
<feature type="transmembrane region" description="Helical" evidence="9">
    <location>
        <begin position="128"/>
        <end position="150"/>
    </location>
</feature>
<proteinExistence type="inferred from homology"/>
<keyword evidence="5 9" id="KW-0812">Transmembrane</keyword>
<dbReference type="Proteomes" id="UP001597213">
    <property type="component" value="Unassembled WGS sequence"/>
</dbReference>
<evidence type="ECO:0000313" key="10">
    <source>
        <dbReference type="EMBL" id="MFD1882843.1"/>
    </source>
</evidence>
<keyword evidence="3" id="KW-0813">Transport</keyword>
<keyword evidence="11" id="KW-1185">Reference proteome</keyword>
<feature type="transmembrane region" description="Helical" evidence="9">
    <location>
        <begin position="381"/>
        <end position="403"/>
    </location>
</feature>
<keyword evidence="8 9" id="KW-0472">Membrane</keyword>
<evidence type="ECO:0000256" key="1">
    <source>
        <dbReference type="ARBA" id="ARBA00004651"/>
    </source>
</evidence>
<evidence type="ECO:0000313" key="11">
    <source>
        <dbReference type="Proteomes" id="UP001597213"/>
    </source>
</evidence>
<keyword evidence="6 9" id="KW-1133">Transmembrane helix</keyword>